<reference evidence="1" key="1">
    <citation type="journal article" date="2019" name="MBio">
        <title>Virus Genomes from Deep Sea Sediments Expand the Ocean Megavirome and Support Independent Origins of Viral Gigantism.</title>
        <authorList>
            <person name="Backstrom D."/>
            <person name="Yutin N."/>
            <person name="Jorgensen S.L."/>
            <person name="Dharamshi J."/>
            <person name="Homa F."/>
            <person name="Zaremba-Niedwiedzka K."/>
            <person name="Spang A."/>
            <person name="Wolf Y.I."/>
            <person name="Koonin E.V."/>
            <person name="Ettema T.J."/>
        </authorList>
    </citation>
    <scope>NUCLEOTIDE SEQUENCE</scope>
</reference>
<proteinExistence type="predicted"/>
<dbReference type="SUPFAM" id="SSF51197">
    <property type="entry name" value="Clavaminate synthase-like"/>
    <property type="match status" value="1"/>
</dbReference>
<dbReference type="EMBL" id="MK500442">
    <property type="protein sequence ID" value="QBK89824.1"/>
    <property type="molecule type" value="Genomic_DNA"/>
</dbReference>
<sequence length="292" mass="33235">MFSKQKQEYKKANPLIPIYNKTSDDWIKNATDAGMFLISYQDLPINLPSKMGKLMNEAKKLYLNKTSKEIKSMCFGKCSFSDTKDEQIKRMFILQDPKLEGHPLPKLLMDEVYTEMRKFQLSLIHRIFKVIGIKPPEGISAKSMGVHGYLANDNLSDIALKSHIDAGILTLVQSTRSGLKAIVNGEVVDGWREGYISANFGGVAAIYSGRVIKPSIHWVVPVHTDKFTIVYPYDNDTNVPLLTYDSITSNFVKYSDGQKYFDAFFALFDEYVVDDKKSLQLFLDSIYRHTLK</sequence>
<evidence type="ECO:0000313" key="1">
    <source>
        <dbReference type="EMBL" id="QBK89824.1"/>
    </source>
</evidence>
<name>A0A481Z306_9VIRU</name>
<gene>
    <name evidence="1" type="ORF">LCPAC101_01070</name>
</gene>
<organism evidence="1">
    <name type="scientific">Pithovirus LCPAC101</name>
    <dbReference type="NCBI Taxonomy" id="2506586"/>
    <lineage>
        <taxon>Viruses</taxon>
        <taxon>Pithoviruses</taxon>
    </lineage>
</organism>
<dbReference type="Gene3D" id="2.60.120.330">
    <property type="entry name" value="B-lactam Antibiotic, Isopenicillin N Synthase, Chain"/>
    <property type="match status" value="1"/>
</dbReference>
<protein>
    <recommendedName>
        <fullName evidence="2">2OG-Fe(II) oxygenase superfamily protein</fullName>
    </recommendedName>
</protein>
<dbReference type="InterPro" id="IPR027443">
    <property type="entry name" value="IPNS-like_sf"/>
</dbReference>
<accession>A0A481Z306</accession>
<evidence type="ECO:0008006" key="2">
    <source>
        <dbReference type="Google" id="ProtNLM"/>
    </source>
</evidence>